<dbReference type="RefSeq" id="XP_064700040.1">
    <property type="nucleotide sequence ID" value="XM_064854854.1"/>
</dbReference>
<comment type="caution">
    <text evidence="1">The sequence shown here is derived from an EMBL/GenBank/DDBJ whole genome shotgun (WGS) entry which is preliminary data.</text>
</comment>
<dbReference type="EMBL" id="JAVRRD010000053">
    <property type="protein sequence ID" value="KAK5044371.1"/>
    <property type="molecule type" value="Genomic_DNA"/>
</dbReference>
<evidence type="ECO:0000313" key="2">
    <source>
        <dbReference type="Proteomes" id="UP001358417"/>
    </source>
</evidence>
<dbReference type="Proteomes" id="UP001358417">
    <property type="component" value="Unassembled WGS sequence"/>
</dbReference>
<sequence length="478" mass="51880">MANYPDIDLSEVLADLLGVSLSEISGSLAESPPNVKVILSRQLGGRSQKPENSVNSPDRPVCQILGEHEFLKAINTTALARRLFTLARVYDAGHMVICKYLASAKRGKAHDADLLNQPCLDIGALSQGILNSSHTIEDDIDVSLSESRPEVLCATWSAVPVMSFSHLPRLHSLSNILPGEQSASREYAGVGGGGGSDVISASLLGHLLRRSGKEMNLLISTRTWRTGSQGAKGSKMGVKREIHKHGGPAYSHGKMVSGTYRVTKNTYSEGRDLETIPIDHHEDIFIVLDQGEESNDIPEDEKTDLALQFEAVLAARSRIDTVVIVDTGGDVFGGNSPGFSTPDQDVRAQRAAASLSHLYRKLVTAVLAPGVDAPLDAEAKAEKAGGMVYHPTAEEQDLLLDLLVREYQMDGSNPSRFGKTSLCLQAALRGERGWTSLNLPRHVIDTWDNPWSSFTFIRDCMTDIILMPLTRLLPLIDV</sequence>
<proteinExistence type="predicted"/>
<reference evidence="1 2" key="1">
    <citation type="submission" date="2023-08" db="EMBL/GenBank/DDBJ databases">
        <title>Black Yeasts Isolated from many extreme environments.</title>
        <authorList>
            <person name="Coleine C."/>
            <person name="Stajich J.E."/>
            <person name="Selbmann L."/>
        </authorList>
    </citation>
    <scope>NUCLEOTIDE SEQUENCE [LARGE SCALE GENOMIC DNA]</scope>
    <source>
        <strain evidence="1 2">CCFEE 5792</strain>
    </source>
</reference>
<dbReference type="GeneID" id="89979475"/>
<dbReference type="AlphaFoldDB" id="A0AAV9MSE5"/>
<evidence type="ECO:0000313" key="1">
    <source>
        <dbReference type="EMBL" id="KAK5044371.1"/>
    </source>
</evidence>
<accession>A0AAV9MSE5</accession>
<keyword evidence="2" id="KW-1185">Reference proteome</keyword>
<protein>
    <submittedName>
        <fullName evidence="1">Uncharacterized protein</fullName>
    </submittedName>
</protein>
<gene>
    <name evidence="1" type="ORF">LTR84_011321</name>
</gene>
<name>A0AAV9MSE5_9EURO</name>
<organism evidence="1 2">
    <name type="scientific">Exophiala bonariae</name>
    <dbReference type="NCBI Taxonomy" id="1690606"/>
    <lineage>
        <taxon>Eukaryota</taxon>
        <taxon>Fungi</taxon>
        <taxon>Dikarya</taxon>
        <taxon>Ascomycota</taxon>
        <taxon>Pezizomycotina</taxon>
        <taxon>Eurotiomycetes</taxon>
        <taxon>Chaetothyriomycetidae</taxon>
        <taxon>Chaetothyriales</taxon>
        <taxon>Herpotrichiellaceae</taxon>
        <taxon>Exophiala</taxon>
    </lineage>
</organism>